<comment type="function">
    <text evidence="4">Catalyzes the reduction of fatty acyl-CoA to fatty alcohols.</text>
</comment>
<dbReference type="Gene3D" id="3.40.50.720">
    <property type="entry name" value="NAD(P)-binding Rossmann-like Domain"/>
    <property type="match status" value="1"/>
</dbReference>
<dbReference type="SUPFAM" id="SSF51735">
    <property type="entry name" value="NAD(P)-binding Rossmann-fold domains"/>
    <property type="match status" value="1"/>
</dbReference>
<keyword evidence="2 4" id="KW-0444">Lipid biosynthesis</keyword>
<gene>
    <name evidence="7" type="ORF">D0Y65_030158</name>
</gene>
<sequence>MELASVHDFLKGKTILVTGATGFLAKLFVEKILRVQPNIKKLYLLLRAENPHIATQRLHDEVLAKDLFKVVREMWGADFGSFISEKVLAVAGDVSLENLGLKDLNLREKMWEDIDIIVHAAAATKFDERFDIAMSINTMGALHALNFAKNCSKMQILLHLSTAYVCGEAKGLVPEEPFHMGQTPNRSSTLDINVEKLLIEEKMEELRAQNAGEQTATSVMKNLGIIRANLHGWPNAYVFTKAMGEMILFNMKGDVPLIIARPTTVLSTHSEPFPGWIEGVRTVDVFVVLYGKGKLRRSVGRRNTIIDAIPADMVINSMIIALLEAQYSKSLSKTLLYHIGSSLRNPFTISDLEDVAYQYFTKNPLINKNGKPVAISNKVTWISSMSSFERYMKIRYVLPLMGLNVVSKVCCHCYDDFHMESQRKLQTLMKITRLYKPYLLFEGTFDDKNAEILRMAKNKAGDDLGRFNFDPRNIDWMDYVLNAHIPGLVKYVVK</sequence>
<dbReference type="PANTHER" id="PTHR11011">
    <property type="entry name" value="MALE STERILITY PROTEIN 2-RELATED"/>
    <property type="match status" value="1"/>
</dbReference>
<keyword evidence="3 4" id="KW-0443">Lipid metabolism</keyword>
<keyword evidence="4" id="KW-0521">NADP</keyword>
<dbReference type="Pfam" id="PF03015">
    <property type="entry name" value="Sterile"/>
    <property type="match status" value="1"/>
</dbReference>
<evidence type="ECO:0000259" key="5">
    <source>
        <dbReference type="Pfam" id="PF03015"/>
    </source>
</evidence>
<dbReference type="GO" id="GO:0102965">
    <property type="term" value="F:alcohol-forming long-chain fatty acyl-CoA reductase activity"/>
    <property type="evidence" value="ECO:0007669"/>
    <property type="project" value="UniProtKB-EC"/>
</dbReference>
<dbReference type="Proteomes" id="UP000289340">
    <property type="component" value="Chromosome 11"/>
</dbReference>
<evidence type="ECO:0000256" key="2">
    <source>
        <dbReference type="ARBA" id="ARBA00022516"/>
    </source>
</evidence>
<evidence type="ECO:0000256" key="1">
    <source>
        <dbReference type="ARBA" id="ARBA00005928"/>
    </source>
</evidence>
<dbReference type="InterPro" id="IPR013120">
    <property type="entry name" value="FAR_NAD-bd"/>
</dbReference>
<keyword evidence="4 7" id="KW-0560">Oxidoreductase</keyword>
<feature type="domain" description="Thioester reductase (TE)" evidence="6">
    <location>
        <begin position="17"/>
        <end position="318"/>
    </location>
</feature>
<dbReference type="Gramene" id="XM_028333204.1">
    <property type="protein sequence ID" value="XP_028189005.1"/>
    <property type="gene ID" value="LOC114375426"/>
</dbReference>
<reference evidence="7 8" key="1">
    <citation type="submission" date="2018-09" db="EMBL/GenBank/DDBJ databases">
        <title>A high-quality reference genome of wild soybean provides a powerful tool to mine soybean genomes.</title>
        <authorList>
            <person name="Xie M."/>
            <person name="Chung C.Y.L."/>
            <person name="Li M.-W."/>
            <person name="Wong F.-L."/>
            <person name="Chan T.-F."/>
            <person name="Lam H.-M."/>
        </authorList>
    </citation>
    <scope>NUCLEOTIDE SEQUENCE [LARGE SCALE GENOMIC DNA]</scope>
    <source>
        <strain evidence="8">cv. W05</strain>
        <tissue evidence="7">Hypocotyl of etiolated seedlings</tissue>
    </source>
</reference>
<dbReference type="CDD" id="cd05236">
    <property type="entry name" value="FAR-N_SDR_e"/>
    <property type="match status" value="1"/>
</dbReference>
<comment type="similarity">
    <text evidence="1 4">Belongs to the fatty acyl-CoA reductase family.</text>
</comment>
<protein>
    <recommendedName>
        <fullName evidence="4">Fatty acyl-CoA reductase</fullName>
        <ecNumber evidence="4">1.2.1.84</ecNumber>
    </recommendedName>
</protein>
<dbReference type="EMBL" id="QZWG01000011">
    <property type="protein sequence ID" value="RZB80305.1"/>
    <property type="molecule type" value="Genomic_DNA"/>
</dbReference>
<evidence type="ECO:0000256" key="4">
    <source>
        <dbReference type="RuleBase" id="RU363097"/>
    </source>
</evidence>
<dbReference type="GO" id="GO:0080019">
    <property type="term" value="F:alcohol-forming very long-chain fatty acyl-CoA reductase activity"/>
    <property type="evidence" value="ECO:0007669"/>
    <property type="project" value="InterPro"/>
</dbReference>
<keyword evidence="8" id="KW-1185">Reference proteome</keyword>
<dbReference type="PANTHER" id="PTHR11011:SF84">
    <property type="entry name" value="ACYL-COA REDUCTASE-LIKE PROTEIN, PUTATIVE-RELATED"/>
    <property type="match status" value="1"/>
</dbReference>
<dbReference type="EC" id="1.2.1.84" evidence="4"/>
<dbReference type="InterPro" id="IPR036291">
    <property type="entry name" value="NAD(P)-bd_dom_sf"/>
</dbReference>
<dbReference type="CDD" id="cd09071">
    <property type="entry name" value="FAR_C"/>
    <property type="match status" value="1"/>
</dbReference>
<evidence type="ECO:0000256" key="3">
    <source>
        <dbReference type="ARBA" id="ARBA00023098"/>
    </source>
</evidence>
<feature type="domain" description="Fatty acyl-CoA reductase C-terminal" evidence="5">
    <location>
        <begin position="396"/>
        <end position="494"/>
    </location>
</feature>
<dbReference type="InterPro" id="IPR033640">
    <property type="entry name" value="FAR_C"/>
</dbReference>
<evidence type="ECO:0000259" key="6">
    <source>
        <dbReference type="Pfam" id="PF07993"/>
    </source>
</evidence>
<comment type="caution">
    <text evidence="7">The sequence shown here is derived from an EMBL/GenBank/DDBJ whole genome shotgun (WGS) entry which is preliminary data.</text>
</comment>
<dbReference type="GO" id="GO:0010345">
    <property type="term" value="P:suberin biosynthetic process"/>
    <property type="evidence" value="ECO:0007669"/>
    <property type="project" value="TreeGrafter"/>
</dbReference>
<name>A0A445I2M7_GLYSO</name>
<evidence type="ECO:0000313" key="8">
    <source>
        <dbReference type="Proteomes" id="UP000289340"/>
    </source>
</evidence>
<dbReference type="AlphaFoldDB" id="A0A445I2M7"/>
<comment type="catalytic activity">
    <reaction evidence="4">
        <text>a long-chain fatty acyl-CoA + 2 NADPH + 2 H(+) = a long-chain primary fatty alcohol + 2 NADP(+) + CoA</text>
        <dbReference type="Rhea" id="RHEA:52716"/>
        <dbReference type="ChEBI" id="CHEBI:15378"/>
        <dbReference type="ChEBI" id="CHEBI:57287"/>
        <dbReference type="ChEBI" id="CHEBI:57783"/>
        <dbReference type="ChEBI" id="CHEBI:58349"/>
        <dbReference type="ChEBI" id="CHEBI:77396"/>
        <dbReference type="ChEBI" id="CHEBI:83139"/>
        <dbReference type="EC" id="1.2.1.84"/>
    </reaction>
</comment>
<dbReference type="InterPro" id="IPR026055">
    <property type="entry name" value="FAR"/>
</dbReference>
<organism evidence="7 8">
    <name type="scientific">Glycine soja</name>
    <name type="common">Wild soybean</name>
    <dbReference type="NCBI Taxonomy" id="3848"/>
    <lineage>
        <taxon>Eukaryota</taxon>
        <taxon>Viridiplantae</taxon>
        <taxon>Streptophyta</taxon>
        <taxon>Embryophyta</taxon>
        <taxon>Tracheophyta</taxon>
        <taxon>Spermatophyta</taxon>
        <taxon>Magnoliopsida</taxon>
        <taxon>eudicotyledons</taxon>
        <taxon>Gunneridae</taxon>
        <taxon>Pentapetalae</taxon>
        <taxon>rosids</taxon>
        <taxon>fabids</taxon>
        <taxon>Fabales</taxon>
        <taxon>Fabaceae</taxon>
        <taxon>Papilionoideae</taxon>
        <taxon>50 kb inversion clade</taxon>
        <taxon>NPAAA clade</taxon>
        <taxon>indigoferoid/millettioid clade</taxon>
        <taxon>Phaseoleae</taxon>
        <taxon>Glycine</taxon>
        <taxon>Glycine subgen. Soja</taxon>
    </lineage>
</organism>
<dbReference type="GO" id="GO:0035336">
    <property type="term" value="P:long-chain fatty-acyl-CoA metabolic process"/>
    <property type="evidence" value="ECO:0007669"/>
    <property type="project" value="TreeGrafter"/>
</dbReference>
<accession>A0A445I2M7</accession>
<proteinExistence type="inferred from homology"/>
<dbReference type="Pfam" id="PF07993">
    <property type="entry name" value="NAD_binding_4"/>
    <property type="match status" value="1"/>
</dbReference>
<evidence type="ECO:0000313" key="7">
    <source>
        <dbReference type="EMBL" id="RZB80305.1"/>
    </source>
</evidence>